<evidence type="ECO:0000313" key="3">
    <source>
        <dbReference type="Proteomes" id="UP000676409"/>
    </source>
</evidence>
<dbReference type="AlphaFoldDB" id="A0A975G4G7"/>
<name>A0A975G4G7_9CAUL</name>
<dbReference type="Gene3D" id="3.30.70.100">
    <property type="match status" value="1"/>
</dbReference>
<dbReference type="Proteomes" id="UP000676409">
    <property type="component" value="Chromosome"/>
</dbReference>
<dbReference type="SUPFAM" id="SSF54909">
    <property type="entry name" value="Dimeric alpha+beta barrel"/>
    <property type="match status" value="1"/>
</dbReference>
<gene>
    <name evidence="2" type="ORF">KCG34_11365</name>
</gene>
<keyword evidence="2" id="KW-0560">Oxidoreductase</keyword>
<dbReference type="Pfam" id="PF03992">
    <property type="entry name" value="ABM"/>
    <property type="match status" value="1"/>
</dbReference>
<accession>A0A975G4G7</accession>
<dbReference type="GO" id="GO:0004497">
    <property type="term" value="F:monooxygenase activity"/>
    <property type="evidence" value="ECO:0007669"/>
    <property type="project" value="UniProtKB-KW"/>
</dbReference>
<dbReference type="InterPro" id="IPR007138">
    <property type="entry name" value="ABM_dom"/>
</dbReference>
<dbReference type="RefSeq" id="WP_211940463.1">
    <property type="nucleotide sequence ID" value="NZ_CP073078.1"/>
</dbReference>
<keyword evidence="2" id="KW-0503">Monooxygenase</keyword>
<reference evidence="2" key="1">
    <citation type="submission" date="2021-04" db="EMBL/GenBank/DDBJ databases">
        <title>The complete genome sequence of Caulobacter sp. S6.</title>
        <authorList>
            <person name="Tang Y."/>
            <person name="Ouyang W."/>
            <person name="Liu Q."/>
            <person name="Huang B."/>
            <person name="Guo Z."/>
            <person name="Lei P."/>
        </authorList>
    </citation>
    <scope>NUCLEOTIDE SEQUENCE</scope>
    <source>
        <strain evidence="2">S6</strain>
    </source>
</reference>
<sequence length="136" mass="15417">MATIIAHIRVKPGREAAFEQTARTMFAASHGNEKALRRYEYWRSQEPGKYYCLLAFDDYVGFMIHQSSPHHEAAAAPLMDLIAELRLEWIDPVQGASPLPATHARPLPPDAGPVMRRYAEMMPVATADWWDPLREA</sequence>
<dbReference type="InterPro" id="IPR011008">
    <property type="entry name" value="Dimeric_a/b-barrel"/>
</dbReference>
<proteinExistence type="predicted"/>
<feature type="domain" description="ABM" evidence="1">
    <location>
        <begin position="2"/>
        <end position="90"/>
    </location>
</feature>
<dbReference type="PROSITE" id="PS51725">
    <property type="entry name" value="ABM"/>
    <property type="match status" value="1"/>
</dbReference>
<organism evidence="2 3">
    <name type="scientific">Phenylobacterium montanum</name>
    <dbReference type="NCBI Taxonomy" id="2823693"/>
    <lineage>
        <taxon>Bacteria</taxon>
        <taxon>Pseudomonadati</taxon>
        <taxon>Pseudomonadota</taxon>
        <taxon>Alphaproteobacteria</taxon>
        <taxon>Caulobacterales</taxon>
        <taxon>Caulobacteraceae</taxon>
        <taxon>Phenylobacterium</taxon>
    </lineage>
</organism>
<evidence type="ECO:0000259" key="1">
    <source>
        <dbReference type="PROSITE" id="PS51725"/>
    </source>
</evidence>
<dbReference type="EMBL" id="CP073078">
    <property type="protein sequence ID" value="QUD90412.1"/>
    <property type="molecule type" value="Genomic_DNA"/>
</dbReference>
<keyword evidence="3" id="KW-1185">Reference proteome</keyword>
<evidence type="ECO:0000313" key="2">
    <source>
        <dbReference type="EMBL" id="QUD90412.1"/>
    </source>
</evidence>
<protein>
    <submittedName>
        <fullName evidence="2">Antibiotic biosynthesis monooxygenase</fullName>
    </submittedName>
</protein>
<dbReference type="KEGG" id="caul:KCG34_11365"/>